<protein>
    <submittedName>
        <fullName evidence="1">Uncharacterized protein</fullName>
    </submittedName>
</protein>
<comment type="caution">
    <text evidence="1">The sequence shown here is derived from an EMBL/GenBank/DDBJ whole genome shotgun (WGS) entry which is preliminary data.</text>
</comment>
<name>A0A9D1G7W3_9FIRM</name>
<organism evidence="1 2">
    <name type="scientific">Candidatus Caccosoma faecigallinarum</name>
    <dbReference type="NCBI Taxonomy" id="2840720"/>
    <lineage>
        <taxon>Bacteria</taxon>
        <taxon>Bacillati</taxon>
        <taxon>Bacillota</taxon>
        <taxon>Bacillota incertae sedis</taxon>
        <taxon>Candidatus Caccosoma</taxon>
    </lineage>
</organism>
<gene>
    <name evidence="1" type="ORF">IAD04_02670</name>
</gene>
<evidence type="ECO:0000313" key="1">
    <source>
        <dbReference type="EMBL" id="HIT17269.1"/>
    </source>
</evidence>
<proteinExistence type="predicted"/>
<reference evidence="1" key="2">
    <citation type="journal article" date="2021" name="PeerJ">
        <title>Extensive microbial diversity within the chicken gut microbiome revealed by metagenomics and culture.</title>
        <authorList>
            <person name="Gilroy R."/>
            <person name="Ravi A."/>
            <person name="Getino M."/>
            <person name="Pursley I."/>
            <person name="Horton D.L."/>
            <person name="Alikhan N.F."/>
            <person name="Baker D."/>
            <person name="Gharbi K."/>
            <person name="Hall N."/>
            <person name="Watson M."/>
            <person name="Adriaenssens E.M."/>
            <person name="Foster-Nyarko E."/>
            <person name="Jarju S."/>
            <person name="Secka A."/>
            <person name="Antonio M."/>
            <person name="Oren A."/>
            <person name="Chaudhuri R.R."/>
            <person name="La Ragione R."/>
            <person name="Hildebrand F."/>
            <person name="Pallen M.J."/>
        </authorList>
    </citation>
    <scope>NUCLEOTIDE SEQUENCE</scope>
    <source>
        <strain evidence="1">14508</strain>
    </source>
</reference>
<dbReference type="EMBL" id="DVKI01000084">
    <property type="protein sequence ID" value="HIT17269.1"/>
    <property type="molecule type" value="Genomic_DNA"/>
</dbReference>
<sequence>MKLQDFIRDGKVVLIGDNDFEWADWGDDNGFRGDYGGHCMLAVGWGYRRIQTENGYLYINEIIYDQGSGKYCAIPWFDIHDFFLIDLKLQYSEKYGLFDLFTRWIDYEANPS</sequence>
<accession>A0A9D1G7W3</accession>
<dbReference type="AlphaFoldDB" id="A0A9D1G7W3"/>
<dbReference type="Proteomes" id="UP000886893">
    <property type="component" value="Unassembled WGS sequence"/>
</dbReference>
<evidence type="ECO:0000313" key="2">
    <source>
        <dbReference type="Proteomes" id="UP000886893"/>
    </source>
</evidence>
<reference evidence="1" key="1">
    <citation type="submission" date="2020-10" db="EMBL/GenBank/DDBJ databases">
        <authorList>
            <person name="Gilroy R."/>
        </authorList>
    </citation>
    <scope>NUCLEOTIDE SEQUENCE</scope>
    <source>
        <strain evidence="1">14508</strain>
    </source>
</reference>